<evidence type="ECO:0000313" key="1">
    <source>
        <dbReference type="EMBL" id="KII74450.1"/>
    </source>
</evidence>
<proteinExistence type="predicted"/>
<evidence type="ECO:0000313" key="2">
    <source>
        <dbReference type="Proteomes" id="UP000031668"/>
    </source>
</evidence>
<accession>A0A0C2NDR5</accession>
<dbReference type="Proteomes" id="UP000031668">
    <property type="component" value="Unassembled WGS sequence"/>
</dbReference>
<sequence>MVQSKLLGHLDMLLNFLNKDTNYFRYKTTGVWKSSLTFGAVEIIETSLLLARQPNRIADGLLSIKAKHIVRVMIGDEYVDKLNRIYISLDTVYRIIADISTDIRDQIIHEKKSSTLLIFSIHVDESTDV</sequence>
<name>A0A0C2NDR5_THEKT</name>
<dbReference type="PANTHER" id="PTHR45913:SF22">
    <property type="entry name" value="SCAN BOX DOMAIN-CONTAINING PROTEIN"/>
    <property type="match status" value="1"/>
</dbReference>
<organism evidence="1 2">
    <name type="scientific">Thelohanellus kitauei</name>
    <name type="common">Myxosporean</name>
    <dbReference type="NCBI Taxonomy" id="669202"/>
    <lineage>
        <taxon>Eukaryota</taxon>
        <taxon>Metazoa</taxon>
        <taxon>Cnidaria</taxon>
        <taxon>Myxozoa</taxon>
        <taxon>Myxosporea</taxon>
        <taxon>Bivalvulida</taxon>
        <taxon>Platysporina</taxon>
        <taxon>Myxobolidae</taxon>
        <taxon>Thelohanellus</taxon>
    </lineage>
</organism>
<evidence type="ECO:0008006" key="3">
    <source>
        <dbReference type="Google" id="ProtNLM"/>
    </source>
</evidence>
<dbReference type="AlphaFoldDB" id="A0A0C2NDR5"/>
<gene>
    <name evidence="1" type="ORF">RF11_07591</name>
</gene>
<protein>
    <recommendedName>
        <fullName evidence="3">DUF4371 domain-containing protein</fullName>
    </recommendedName>
</protein>
<reference evidence="1 2" key="1">
    <citation type="journal article" date="2014" name="Genome Biol. Evol.">
        <title>The genome of the myxosporean Thelohanellus kitauei shows adaptations to nutrient acquisition within its fish host.</title>
        <authorList>
            <person name="Yang Y."/>
            <person name="Xiong J."/>
            <person name="Zhou Z."/>
            <person name="Huo F."/>
            <person name="Miao W."/>
            <person name="Ran C."/>
            <person name="Liu Y."/>
            <person name="Zhang J."/>
            <person name="Feng J."/>
            <person name="Wang M."/>
            <person name="Wang M."/>
            <person name="Wang L."/>
            <person name="Yao B."/>
        </authorList>
    </citation>
    <scope>NUCLEOTIDE SEQUENCE [LARGE SCALE GENOMIC DNA]</scope>
    <source>
        <strain evidence="1">Wuqing</strain>
    </source>
</reference>
<keyword evidence="2" id="KW-1185">Reference proteome</keyword>
<comment type="caution">
    <text evidence="1">The sequence shown here is derived from an EMBL/GenBank/DDBJ whole genome shotgun (WGS) entry which is preliminary data.</text>
</comment>
<dbReference type="PANTHER" id="PTHR45913">
    <property type="entry name" value="EPM2A-INTERACTING PROTEIN 1"/>
    <property type="match status" value="1"/>
</dbReference>
<dbReference type="OrthoDB" id="10060419at2759"/>
<dbReference type="EMBL" id="JWZT01000416">
    <property type="protein sequence ID" value="KII74450.1"/>
    <property type="molecule type" value="Genomic_DNA"/>
</dbReference>